<name>A0ACB5TV21_CANBO</name>
<evidence type="ECO:0000313" key="1">
    <source>
        <dbReference type="EMBL" id="GME95336.1"/>
    </source>
</evidence>
<keyword evidence="2" id="KW-1185">Reference proteome</keyword>
<organism evidence="1 2">
    <name type="scientific">Candida boidinii</name>
    <name type="common">Yeast</name>
    <dbReference type="NCBI Taxonomy" id="5477"/>
    <lineage>
        <taxon>Eukaryota</taxon>
        <taxon>Fungi</taxon>
        <taxon>Dikarya</taxon>
        <taxon>Ascomycota</taxon>
        <taxon>Saccharomycotina</taxon>
        <taxon>Pichiomycetes</taxon>
        <taxon>Pichiales</taxon>
        <taxon>Pichiaceae</taxon>
        <taxon>Ogataea</taxon>
        <taxon>Ogataea/Candida clade</taxon>
    </lineage>
</organism>
<gene>
    <name evidence="1" type="ORF">Cboi01_000386300</name>
</gene>
<evidence type="ECO:0000313" key="2">
    <source>
        <dbReference type="Proteomes" id="UP001165101"/>
    </source>
</evidence>
<accession>A0ACB5TV21</accession>
<dbReference type="Proteomes" id="UP001165101">
    <property type="component" value="Unassembled WGS sequence"/>
</dbReference>
<dbReference type="EMBL" id="BSXV01002269">
    <property type="protein sequence ID" value="GME95336.1"/>
    <property type="molecule type" value="Genomic_DNA"/>
</dbReference>
<protein>
    <submittedName>
        <fullName evidence="1">Unnamed protein product</fullName>
    </submittedName>
</protein>
<sequence>MSIRSSIYRCSKLGSTFSSRFYAIPTSYHAGYKFNIRSYSGKTKNDINYDGTIGSLAYSPNSETEKSLSDDIESVELVYDKYSPNEPSYKNPIIFLHGLFGSKVNNRAVSKQLVKLLDRDVYCIDLRNHGGSPHISRHDYPSMSKDVENFILENEIIDPILIGHSMGAKVAMSVCLRKPKLPSMLISVDNAPIDLTGNTKGFSKFVMYIRQLQKITRDKNLRTIKDCDSILAEVEPELSIRQFLLTNIKRNPNFNEKDNSDTEEFPYVSRVPLDILLKNLDSISSFPFDYTKNIWTRPSLFIRGEKSMYIADEFIAQIGAFFPQFELRDIDAGHWVISEKPKEFVELVVDWIERKEDL</sequence>
<comment type="caution">
    <text evidence="1">The sequence shown here is derived from an EMBL/GenBank/DDBJ whole genome shotgun (WGS) entry which is preliminary data.</text>
</comment>
<proteinExistence type="predicted"/>
<reference evidence="1" key="1">
    <citation type="submission" date="2023-04" db="EMBL/GenBank/DDBJ databases">
        <title>Candida boidinii NBRC 1967.</title>
        <authorList>
            <person name="Ichikawa N."/>
            <person name="Sato H."/>
            <person name="Tonouchi N."/>
        </authorList>
    </citation>
    <scope>NUCLEOTIDE SEQUENCE</scope>
    <source>
        <strain evidence="1">NBRC 1967</strain>
    </source>
</reference>